<dbReference type="GO" id="GO:0000122">
    <property type="term" value="P:negative regulation of transcription by RNA polymerase II"/>
    <property type="evidence" value="ECO:0007669"/>
    <property type="project" value="TreeGrafter"/>
</dbReference>
<protein>
    <recommendedName>
        <fullName evidence="9">Histone deacetylase interacting domain-containing protein</fullName>
    </recommendedName>
</protein>
<dbReference type="AlphaFoldDB" id="A0A4Q1BWN4"/>
<keyword evidence="3" id="KW-0677">Repeat</keyword>
<keyword evidence="4" id="KW-0805">Transcription regulation</keyword>
<dbReference type="Pfam" id="PF08295">
    <property type="entry name" value="Sin3_corepress"/>
    <property type="match status" value="1"/>
</dbReference>
<dbReference type="InterPro" id="IPR013194">
    <property type="entry name" value="HDAC_interact_dom"/>
</dbReference>
<keyword evidence="6 7" id="KW-0539">Nucleus</keyword>
<dbReference type="PROSITE" id="PS51477">
    <property type="entry name" value="PAH"/>
    <property type="match status" value="2"/>
</dbReference>
<dbReference type="SMART" id="SM00761">
    <property type="entry name" value="HDAC_interact"/>
    <property type="match status" value="1"/>
</dbReference>
<dbReference type="STRING" id="5217.A0A4Q1BWN4"/>
<evidence type="ECO:0000313" key="11">
    <source>
        <dbReference type="Proteomes" id="UP000289152"/>
    </source>
</evidence>
<evidence type="ECO:0000256" key="1">
    <source>
        <dbReference type="ARBA" id="ARBA00004123"/>
    </source>
</evidence>
<accession>A0A4Q1BWN4</accession>
<dbReference type="VEuPathDB" id="FungiDB:TREMEDRAFT_59052"/>
<dbReference type="Proteomes" id="UP000289152">
    <property type="component" value="Unassembled WGS sequence"/>
</dbReference>
<evidence type="ECO:0000256" key="6">
    <source>
        <dbReference type="ARBA" id="ARBA00023242"/>
    </source>
</evidence>
<dbReference type="Gene3D" id="1.20.1160.11">
    <property type="entry name" value="Paired amphipathic helix"/>
    <property type="match status" value="3"/>
</dbReference>
<dbReference type="FunFam" id="1.20.1160.11:FF:000003">
    <property type="entry name" value="Paired amphipathic helix SIN3-like protein"/>
    <property type="match status" value="1"/>
</dbReference>
<dbReference type="FunFam" id="1.20.1160.11:FF:000001">
    <property type="entry name" value="Paired amphipathic helix protein Sin3"/>
    <property type="match status" value="1"/>
</dbReference>
<feature type="compositionally biased region" description="Basic and acidic residues" evidence="8">
    <location>
        <begin position="847"/>
        <end position="868"/>
    </location>
</feature>
<name>A0A4Q1BWN4_TREME</name>
<dbReference type="GO" id="GO:0010628">
    <property type="term" value="P:positive regulation of gene expression"/>
    <property type="evidence" value="ECO:0007669"/>
    <property type="project" value="UniProtKB-ARBA"/>
</dbReference>
<dbReference type="InterPro" id="IPR039774">
    <property type="entry name" value="Sin3-like"/>
</dbReference>
<dbReference type="FunCoup" id="A0A4Q1BWN4">
    <property type="interactions" value="619"/>
</dbReference>
<dbReference type="FunFam" id="1.20.1160.11:FF:000002">
    <property type="entry name" value="Paired amphipathic helix protein SIN3"/>
    <property type="match status" value="1"/>
</dbReference>
<dbReference type="SUPFAM" id="SSF47762">
    <property type="entry name" value="PAH2 domain"/>
    <property type="match status" value="3"/>
</dbReference>
<dbReference type="GO" id="GO:0033698">
    <property type="term" value="C:Rpd3L complex"/>
    <property type="evidence" value="ECO:0007669"/>
    <property type="project" value="UniProtKB-ARBA"/>
</dbReference>
<dbReference type="Pfam" id="PF16879">
    <property type="entry name" value="Sin3a_C"/>
    <property type="match status" value="1"/>
</dbReference>
<evidence type="ECO:0000256" key="4">
    <source>
        <dbReference type="ARBA" id="ARBA00023015"/>
    </source>
</evidence>
<feature type="compositionally biased region" description="Polar residues" evidence="8">
    <location>
        <begin position="189"/>
        <end position="199"/>
    </location>
</feature>
<dbReference type="GO" id="GO:0003714">
    <property type="term" value="F:transcription corepressor activity"/>
    <property type="evidence" value="ECO:0007669"/>
    <property type="project" value="InterPro"/>
</dbReference>
<organism evidence="10 11">
    <name type="scientific">Tremella mesenterica</name>
    <name type="common">Jelly fungus</name>
    <dbReference type="NCBI Taxonomy" id="5217"/>
    <lineage>
        <taxon>Eukaryota</taxon>
        <taxon>Fungi</taxon>
        <taxon>Dikarya</taxon>
        <taxon>Basidiomycota</taxon>
        <taxon>Agaricomycotina</taxon>
        <taxon>Tremellomycetes</taxon>
        <taxon>Tremellales</taxon>
        <taxon>Tremellaceae</taxon>
        <taxon>Tremella</taxon>
    </lineage>
</organism>
<dbReference type="EMBL" id="SDIL01000001">
    <property type="protein sequence ID" value="RXK42593.1"/>
    <property type="molecule type" value="Genomic_DNA"/>
</dbReference>
<evidence type="ECO:0000256" key="8">
    <source>
        <dbReference type="SAM" id="MobiDB-lite"/>
    </source>
</evidence>
<feature type="domain" description="Histone deacetylase interacting" evidence="9">
    <location>
        <begin position="521"/>
        <end position="623"/>
    </location>
</feature>
<feature type="compositionally biased region" description="Pro residues" evidence="8">
    <location>
        <begin position="204"/>
        <end position="218"/>
    </location>
</feature>
<gene>
    <name evidence="10" type="ORF">M231_00147</name>
</gene>
<dbReference type="InterPro" id="IPR031693">
    <property type="entry name" value="Sin3_C"/>
</dbReference>
<feature type="region of interest" description="Disordered" evidence="8">
    <location>
        <begin position="326"/>
        <end position="377"/>
    </location>
</feature>
<evidence type="ECO:0000256" key="2">
    <source>
        <dbReference type="ARBA" id="ARBA00022491"/>
    </source>
</evidence>
<evidence type="ECO:0000256" key="3">
    <source>
        <dbReference type="ARBA" id="ARBA00022737"/>
    </source>
</evidence>
<evidence type="ECO:0000256" key="5">
    <source>
        <dbReference type="ARBA" id="ARBA00023163"/>
    </source>
</evidence>
<dbReference type="InterPro" id="IPR003822">
    <property type="entry name" value="PAH"/>
</dbReference>
<comment type="subcellular location">
    <subcellularLocation>
        <location evidence="1 7">Nucleus</location>
    </subcellularLocation>
</comment>
<dbReference type="InParanoid" id="A0A4Q1BWN4"/>
<evidence type="ECO:0000256" key="7">
    <source>
        <dbReference type="PROSITE-ProRule" id="PRU00810"/>
    </source>
</evidence>
<feature type="region of interest" description="Disordered" evidence="8">
    <location>
        <begin position="810"/>
        <end position="908"/>
    </location>
</feature>
<comment type="caution">
    <text evidence="10">The sequence shown here is derived from an EMBL/GenBank/DDBJ whole genome shotgun (WGS) entry which is preliminary data.</text>
</comment>
<feature type="compositionally biased region" description="Basic and acidic residues" evidence="8">
    <location>
        <begin position="348"/>
        <end position="357"/>
    </location>
</feature>
<keyword evidence="2" id="KW-0678">Repressor</keyword>
<evidence type="ECO:0000313" key="10">
    <source>
        <dbReference type="EMBL" id="RXK42593.1"/>
    </source>
</evidence>
<keyword evidence="11" id="KW-1185">Reference proteome</keyword>
<keyword evidence="5" id="KW-0804">Transcription</keyword>
<sequence length="1274" mass="142329">MSTPRSNPPPAADRIDYRPLNVRDALTYLDQVKNQFADHPDVYNRFLDIMKEFKGQIIDTPGVIDRVSTLFRGHPALIQGFNTFLPPGYRIEASTADDDSGKITVTTPSGTVSQMPGALSAAIHQRYREGIAVNRTSPSMHETAPPGPSQIVDPLPPLHSHLSSGPPPFQNTHNARGAPVVPGLPPAQPSVTTRPLNNVQSAPGPLPLPPHTQPPSAPSGPSTPSAVQFLASGASGPGAAAQAGQRGQMLEFNHAISFVNKIKNRFNQEHDTYKQFLEILQTYQRDTRDIVEVYEQVQKLFINAPDLLTEFKQFLPENGQGGLLGLGNAALGGPAPPSAERPVPPKRASKENKDSSAQKKRRTGPADVSKPTQKLSQHRTILCSELMDAALQTRRQGRHFPTNQPQTLASAEEVAFFDKVKKFIDDKVSYHEFLKVINLYNQDMIDPKTLLDRAETFLGGSGDVWTNFKRMIGVDETGNVPPTAGSAQGGYNFGGMLNIDQQVVENTPMLDRVKPDMSSSRAKTYGPSYRKLPKTEVNLQCSGRDAMCWEVLNDEWVSHPTWAAEDAAPFMAHKKNAYEEALHKSEEERHEYDYHIEANLRTIALLEPLKAKIDAMDAEEKAHFNLKAGLGGQSKSIYQRIIKKVYGKELGPDIIKALHENPVTALPIVLDRLRAKDEEWKKAQREWNRVWREQDARNFYKALDHQAAIFKANDKKLMAPKSLITEIETRRREQTNARAALLNPSVDKARPQFEFLFDDVEVIKDIVKLIIIYLDRANSSSNHGDRTRVEMQIRRLIPHLFLLNREEFEAELNDPESSTSDSDSDQSSEQEAEDDDGMDTTTLKSKKQADDLRKQLFKGVDKDGREKSVTATPAPDDGVVNGIARSTEGTPMTDNERGDTPPPAAADPQAVAEAIKKDKVGAEASEQIWVQIETGDSSSQASSPHGSETYKTRVIRKANFFGNANFYVLVRLLQILYSRLKACKTYAEKAAMEQKATPNPVAVEMGLADPESTNFGVEAGENPARYFYGHLLSMAEKLFDAEIDTNTFEETLRIMFQTQAYTMFTLDRLLGSIVKQAQTIIGDIKSQELFSLLERDREQERTSTRQQIAYRMSAEGLLAADENLFRMEWHAARQTLSVQLMGRDDLTVYDAETVTARWRQYVDSYVLTHPTEGQPIRVSGPFLSKGFETTSEDVVSSQLEGRSGLELKLALGNLRMFFTPGTEDYYYRRRPDFENNKLDTKEIELESSHKAKLDQWVEKMYTGSEMQVEPAVVA</sequence>
<dbReference type="PANTHER" id="PTHR12346">
    <property type="entry name" value="SIN3B-RELATED"/>
    <property type="match status" value="1"/>
</dbReference>
<dbReference type="OrthoDB" id="10265969at2759"/>
<dbReference type="Pfam" id="PF02671">
    <property type="entry name" value="PAH"/>
    <property type="match status" value="3"/>
</dbReference>
<dbReference type="InterPro" id="IPR036600">
    <property type="entry name" value="PAH_sf"/>
</dbReference>
<dbReference type="PANTHER" id="PTHR12346:SF0">
    <property type="entry name" value="SIN3A, ISOFORM G"/>
    <property type="match status" value="1"/>
</dbReference>
<proteinExistence type="predicted"/>
<feature type="compositionally biased region" description="Low complexity" evidence="8">
    <location>
        <begin position="219"/>
        <end position="241"/>
    </location>
</feature>
<feature type="region of interest" description="Disordered" evidence="8">
    <location>
        <begin position="137"/>
        <end position="241"/>
    </location>
</feature>
<reference evidence="10 11" key="1">
    <citation type="submission" date="2016-06" db="EMBL/GenBank/DDBJ databases">
        <title>Evolution of pathogenesis and genome organization in the Tremellales.</title>
        <authorList>
            <person name="Cuomo C."/>
            <person name="Litvintseva A."/>
            <person name="Heitman J."/>
            <person name="Chen Y."/>
            <person name="Sun S."/>
            <person name="Springer D."/>
            <person name="Dromer F."/>
            <person name="Young S."/>
            <person name="Zeng Q."/>
            <person name="Chapman S."/>
            <person name="Gujja S."/>
            <person name="Saif S."/>
            <person name="Birren B."/>
        </authorList>
    </citation>
    <scope>NUCLEOTIDE SEQUENCE [LARGE SCALE GENOMIC DNA]</scope>
    <source>
        <strain evidence="10 11">ATCC 28783</strain>
    </source>
</reference>
<evidence type="ECO:0000259" key="9">
    <source>
        <dbReference type="SMART" id="SM00761"/>
    </source>
</evidence>
<feature type="compositionally biased region" description="Acidic residues" evidence="8">
    <location>
        <begin position="822"/>
        <end position="838"/>
    </location>
</feature>